<dbReference type="PIRSF" id="PIRSF002741">
    <property type="entry name" value="MppA"/>
    <property type="match status" value="1"/>
</dbReference>
<comment type="subcellular location">
    <subcellularLocation>
        <location evidence="1">Periplasm</location>
    </subcellularLocation>
</comment>
<name>A0ABS6IL11_9HYPH</name>
<dbReference type="InterPro" id="IPR030678">
    <property type="entry name" value="Peptide/Ni-bd"/>
</dbReference>
<keyword evidence="7" id="KW-1185">Reference proteome</keyword>
<dbReference type="Proteomes" id="UP000727907">
    <property type="component" value="Unassembled WGS sequence"/>
</dbReference>
<evidence type="ECO:0000313" key="6">
    <source>
        <dbReference type="EMBL" id="MBU8873900.1"/>
    </source>
</evidence>
<feature type="signal peptide" evidence="4">
    <location>
        <begin position="1"/>
        <end position="24"/>
    </location>
</feature>
<dbReference type="Pfam" id="PF00496">
    <property type="entry name" value="SBP_bac_5"/>
    <property type="match status" value="1"/>
</dbReference>
<feature type="domain" description="Solute-binding protein family 5" evidence="5">
    <location>
        <begin position="77"/>
        <end position="448"/>
    </location>
</feature>
<comment type="similarity">
    <text evidence="2">Belongs to the bacterial solute-binding protein 5 family.</text>
</comment>
<evidence type="ECO:0000256" key="4">
    <source>
        <dbReference type="SAM" id="SignalP"/>
    </source>
</evidence>
<feature type="chain" id="PRO_5046268272" evidence="4">
    <location>
        <begin position="25"/>
        <end position="532"/>
    </location>
</feature>
<evidence type="ECO:0000256" key="1">
    <source>
        <dbReference type="ARBA" id="ARBA00004418"/>
    </source>
</evidence>
<comment type="caution">
    <text evidence="6">The sequence shown here is derived from an EMBL/GenBank/DDBJ whole genome shotgun (WGS) entry which is preliminary data.</text>
</comment>
<evidence type="ECO:0000256" key="2">
    <source>
        <dbReference type="ARBA" id="ARBA00005695"/>
    </source>
</evidence>
<dbReference type="PANTHER" id="PTHR30290:SF38">
    <property type="entry name" value="D,D-DIPEPTIDE-BINDING PERIPLASMIC PROTEIN DDPA-RELATED"/>
    <property type="match status" value="1"/>
</dbReference>
<protein>
    <submittedName>
        <fullName evidence="6">ABC transporter substrate-binding protein</fullName>
    </submittedName>
</protein>
<evidence type="ECO:0000259" key="5">
    <source>
        <dbReference type="Pfam" id="PF00496"/>
    </source>
</evidence>
<sequence length="532" mass="59854">MRKRLAIIAGGLAAAVVISAPAFAQKQGGTLRISHRDNPPSASIHEEATISVNMPFMGVFNNLVFFDPKEKINSPDKIVPDLAESWSWNSDKTKLTFKLRSGVKWHDGKPFSSADVKCTWDALSGADEKQQIIRKNPRKVWYKNLKEVTTNGDNEVTFTLERQQPSFMSMLAAGYAPVYPCHVDSRVMRSKPIGTGPFKVADFKRNEAIKLVRNPDYWKKGRPYLDAIEFKIVPNRSTRVLGFVAGEFDLTFDSDITFPLLKDVKGQKADAICEARPTNVHSNLLVNRDAPPFDNPKLREALVYSLDRTPFSDILAQGNDLRGATMLPPPAGVWGMTQDELQKLPGFGPDIEKNREVARGIMKELGYGPDKPLKIKVATRNIAIYRDPAVILIDQLKQIYIDAELEPIDTTIWYNKIQQKNYQVGMNLTGAGLDDPDGVFYENFYSTSDRNYTAYKNPEIDKMIDEQSAETDINKRKVLVSKIEQALLKDAARPPITHGVANTCWAPAVKNLVLQHNSIYNGWRLEDVWLDK</sequence>
<organism evidence="6 7">
    <name type="scientific">Reyranella humidisoli</name>
    <dbReference type="NCBI Taxonomy" id="2849149"/>
    <lineage>
        <taxon>Bacteria</taxon>
        <taxon>Pseudomonadati</taxon>
        <taxon>Pseudomonadota</taxon>
        <taxon>Alphaproteobacteria</taxon>
        <taxon>Hyphomicrobiales</taxon>
        <taxon>Reyranellaceae</taxon>
        <taxon>Reyranella</taxon>
    </lineage>
</organism>
<evidence type="ECO:0000313" key="7">
    <source>
        <dbReference type="Proteomes" id="UP000727907"/>
    </source>
</evidence>
<dbReference type="InterPro" id="IPR000914">
    <property type="entry name" value="SBP_5_dom"/>
</dbReference>
<reference evidence="6 7" key="1">
    <citation type="submission" date="2021-06" db="EMBL/GenBank/DDBJ databases">
        <authorList>
            <person name="Lee D.H."/>
        </authorList>
    </citation>
    <scope>NUCLEOTIDE SEQUENCE [LARGE SCALE GENOMIC DNA]</scope>
    <source>
        <strain evidence="6 7">MMS21-HV4-11</strain>
    </source>
</reference>
<accession>A0ABS6IL11</accession>
<proteinExistence type="inferred from homology"/>
<dbReference type="CDD" id="cd00995">
    <property type="entry name" value="PBP2_NikA_DppA_OppA_like"/>
    <property type="match status" value="1"/>
</dbReference>
<evidence type="ECO:0000256" key="3">
    <source>
        <dbReference type="ARBA" id="ARBA00022729"/>
    </source>
</evidence>
<gene>
    <name evidence="6" type="ORF">KQ910_09000</name>
</gene>
<dbReference type="PANTHER" id="PTHR30290">
    <property type="entry name" value="PERIPLASMIC BINDING COMPONENT OF ABC TRANSPORTER"/>
    <property type="match status" value="1"/>
</dbReference>
<dbReference type="EMBL" id="JAHOPB010000001">
    <property type="protein sequence ID" value="MBU8873900.1"/>
    <property type="molecule type" value="Genomic_DNA"/>
</dbReference>
<keyword evidence="3 4" id="KW-0732">Signal</keyword>
<dbReference type="InterPro" id="IPR039424">
    <property type="entry name" value="SBP_5"/>
</dbReference>
<dbReference type="RefSeq" id="WP_216958492.1">
    <property type="nucleotide sequence ID" value="NZ_JAHOPB010000001.1"/>
</dbReference>